<proteinExistence type="inferred from homology"/>
<dbReference type="InterPro" id="IPR001948">
    <property type="entry name" value="Peptidase_M18"/>
</dbReference>
<comment type="similarity">
    <text evidence="2 9">Belongs to the peptidase M18 family.</text>
</comment>
<comment type="cofactor">
    <cofactor evidence="1 10">
        <name>Zn(2+)</name>
        <dbReference type="ChEBI" id="CHEBI:29105"/>
    </cofactor>
</comment>
<dbReference type="SUPFAM" id="SSF101821">
    <property type="entry name" value="Aminopeptidase/glucanase lid domain"/>
    <property type="match status" value="1"/>
</dbReference>
<dbReference type="HOGENOM" id="CLU_019532_2_0_11"/>
<dbReference type="SUPFAM" id="SSF53187">
    <property type="entry name" value="Zn-dependent exopeptidases"/>
    <property type="match status" value="1"/>
</dbReference>
<keyword evidence="3 9" id="KW-0031">Aminopeptidase</keyword>
<evidence type="ECO:0000256" key="2">
    <source>
        <dbReference type="ARBA" id="ARBA00008290"/>
    </source>
</evidence>
<dbReference type="STRING" id="1121353.H924_06880"/>
<dbReference type="GO" id="GO:0006508">
    <property type="term" value="P:proteolysis"/>
    <property type="evidence" value="ECO:0007669"/>
    <property type="project" value="UniProtKB-KW"/>
</dbReference>
<evidence type="ECO:0000256" key="7">
    <source>
        <dbReference type="ARBA" id="ARBA00022833"/>
    </source>
</evidence>
<sequence length="420" mass="45005">MHATDDFRSFIAHSPSSYHAADTVATELETVGFIRQDETKTWDATPGGHFLVRGGAIIAWWVPEDASVDSGFRIIGSHTDSPGFKLKPKGDLPNAHFQQAGVEVYGGPIFNSWLDRELSLAGRVVLADGSVRLLNTGPILRIPNLAIHLDRTLNSTFALNPQHHLQPIFAVGDPHVSIMEVIAEAADVESADILSHDLITVDVQEAEVFGAHGDFFAAGRLDNLSSVYPSLKALIKAASGEDNSSDILIMAAFDHEEVGSNSPTGAAGPLLEDVLIRTATALGADEETRRQMFQRSSMVSADAAHSIHPNFPQKHDPVNYPVIGRGPVLKVNANQRYASDALSSGVWLRACQMAGVPHQVFAGNNEVPCGSTIGPISATGLGISTVDVGIPLLSMHSAREMAGVKDLLWFEKALESYLVN</sequence>
<dbReference type="KEGG" id="ccn:H924_06880"/>
<evidence type="ECO:0000256" key="1">
    <source>
        <dbReference type="ARBA" id="ARBA00001947"/>
    </source>
</evidence>
<dbReference type="PANTHER" id="PTHR28570:SF3">
    <property type="entry name" value="ASPARTYL AMINOPEPTIDASE"/>
    <property type="match status" value="1"/>
</dbReference>
<dbReference type="PRINTS" id="PR00932">
    <property type="entry name" value="AMINO1PTASE"/>
</dbReference>
<name>M1UF86_9CORY</name>
<keyword evidence="8 9" id="KW-0482">Metalloprotease</keyword>
<dbReference type="CDD" id="cd05658">
    <property type="entry name" value="M18_DAP"/>
    <property type="match status" value="1"/>
</dbReference>
<keyword evidence="7 9" id="KW-0862">Zinc</keyword>
<evidence type="ECO:0000256" key="4">
    <source>
        <dbReference type="ARBA" id="ARBA00022670"/>
    </source>
</evidence>
<evidence type="ECO:0000256" key="5">
    <source>
        <dbReference type="ARBA" id="ARBA00022723"/>
    </source>
</evidence>
<dbReference type="GO" id="GO:0005737">
    <property type="term" value="C:cytoplasm"/>
    <property type="evidence" value="ECO:0007669"/>
    <property type="project" value="UniProtKB-ARBA"/>
</dbReference>
<evidence type="ECO:0000256" key="3">
    <source>
        <dbReference type="ARBA" id="ARBA00022438"/>
    </source>
</evidence>
<keyword evidence="5 9" id="KW-0479">Metal-binding</keyword>
<organism evidence="11 12">
    <name type="scientific">Corynebacterium callunae DSM 20147</name>
    <dbReference type="NCBI Taxonomy" id="1121353"/>
    <lineage>
        <taxon>Bacteria</taxon>
        <taxon>Bacillati</taxon>
        <taxon>Actinomycetota</taxon>
        <taxon>Actinomycetes</taxon>
        <taxon>Mycobacteriales</taxon>
        <taxon>Corynebacteriaceae</taxon>
        <taxon>Corynebacterium</taxon>
    </lineage>
</organism>
<keyword evidence="6 9" id="KW-0378">Hydrolase</keyword>
<evidence type="ECO:0000256" key="8">
    <source>
        <dbReference type="ARBA" id="ARBA00023049"/>
    </source>
</evidence>
<dbReference type="InterPro" id="IPR023358">
    <property type="entry name" value="Peptidase_M18_dom2"/>
</dbReference>
<dbReference type="RefSeq" id="WP_015651251.1">
    <property type="nucleotide sequence ID" value="NC_020506.1"/>
</dbReference>
<dbReference type="PANTHER" id="PTHR28570">
    <property type="entry name" value="ASPARTYL AMINOPEPTIDASE"/>
    <property type="match status" value="1"/>
</dbReference>
<keyword evidence="4 9" id="KW-0645">Protease</keyword>
<evidence type="ECO:0000256" key="9">
    <source>
        <dbReference type="RuleBase" id="RU004386"/>
    </source>
</evidence>
<evidence type="ECO:0000313" key="11">
    <source>
        <dbReference type="EMBL" id="AGG66820.1"/>
    </source>
</evidence>
<dbReference type="GO" id="GO:0004177">
    <property type="term" value="F:aminopeptidase activity"/>
    <property type="evidence" value="ECO:0007669"/>
    <property type="project" value="UniProtKB-KW"/>
</dbReference>
<evidence type="ECO:0000256" key="10">
    <source>
        <dbReference type="RuleBase" id="RU004387"/>
    </source>
</evidence>
<keyword evidence="12" id="KW-1185">Reference proteome</keyword>
<accession>M1UF86</accession>
<dbReference type="EMBL" id="CP004354">
    <property type="protein sequence ID" value="AGG66820.1"/>
    <property type="molecule type" value="Genomic_DNA"/>
</dbReference>
<dbReference type="Proteomes" id="UP000011760">
    <property type="component" value="Chromosome"/>
</dbReference>
<gene>
    <name evidence="11" type="ORF">H924_06880</name>
</gene>
<dbReference type="Pfam" id="PF02127">
    <property type="entry name" value="Peptidase_M18"/>
    <property type="match status" value="1"/>
</dbReference>
<dbReference type="Gene3D" id="3.40.630.10">
    <property type="entry name" value="Zn peptidases"/>
    <property type="match status" value="1"/>
</dbReference>
<dbReference type="GO" id="GO:0008270">
    <property type="term" value="F:zinc ion binding"/>
    <property type="evidence" value="ECO:0007669"/>
    <property type="project" value="InterPro"/>
</dbReference>
<dbReference type="EC" id="3.4.11.-" evidence="10"/>
<dbReference type="Gene3D" id="2.30.250.10">
    <property type="entry name" value="Aminopeptidase i, Domain 2"/>
    <property type="match status" value="1"/>
</dbReference>
<evidence type="ECO:0000256" key="6">
    <source>
        <dbReference type="ARBA" id="ARBA00022801"/>
    </source>
</evidence>
<dbReference type="NCBIfam" id="NF002759">
    <property type="entry name" value="PRK02813.1"/>
    <property type="match status" value="1"/>
</dbReference>
<dbReference type="eggNOG" id="COG1362">
    <property type="taxonomic scope" value="Bacteria"/>
</dbReference>
<dbReference type="OrthoDB" id="5288740at2"/>
<evidence type="ECO:0000313" key="12">
    <source>
        <dbReference type="Proteomes" id="UP000011760"/>
    </source>
</evidence>
<reference evidence="11 12" key="1">
    <citation type="submission" date="2013-02" db="EMBL/GenBank/DDBJ databases">
        <title>The complete genome sequence of Corynebacterium callunae DSM 20147.</title>
        <authorList>
            <person name="Ruckert C."/>
            <person name="Albersmeier A."/>
            <person name="Kalinowski J."/>
        </authorList>
    </citation>
    <scope>NUCLEOTIDE SEQUENCE [LARGE SCALE GENOMIC DNA]</scope>
    <source>
        <strain evidence="11 12">DSM 20147</strain>
    </source>
</reference>
<protein>
    <recommendedName>
        <fullName evidence="10">M18 family aminopeptidase</fullName>
        <ecNumber evidence="10">3.4.11.-</ecNumber>
    </recommendedName>
</protein>
<dbReference type="AlphaFoldDB" id="M1UF86"/>
<dbReference type="GO" id="GO:0008237">
    <property type="term" value="F:metallopeptidase activity"/>
    <property type="evidence" value="ECO:0007669"/>
    <property type="project" value="UniProtKB-KW"/>
</dbReference>
<dbReference type="PATRIC" id="fig|1121353.3.peg.1402"/>